<feature type="non-terminal residue" evidence="18">
    <location>
        <position position="1"/>
    </location>
</feature>
<evidence type="ECO:0000256" key="10">
    <source>
        <dbReference type="ARBA" id="ARBA00023136"/>
    </source>
</evidence>
<dbReference type="PANTHER" id="PTHR11108">
    <property type="entry name" value="FERROCHELATASE"/>
    <property type="match status" value="1"/>
</dbReference>
<keyword evidence="10" id="KW-0472">Membrane</keyword>
<keyword evidence="5" id="KW-0999">Mitochondrion inner membrane</keyword>
<comment type="similarity">
    <text evidence="3 17">Belongs to the ferrochelatase family.</text>
</comment>
<dbReference type="PANTHER" id="PTHR11108:SF1">
    <property type="entry name" value="FERROCHELATASE, MITOCHONDRIAL"/>
    <property type="match status" value="1"/>
</dbReference>
<sequence length="206" mass="23743">NPKTAIVMINMGGPDTIDKVADYLLRIMTDREMIQLPFMQNKLGPWIAQRRTPEVQKKYQEIGGGSPILKWTKLQGELLCKELDKISSETAPHKSYPCFRYVEPFTEDALEQLEKDGVKHVILFSQYPQYSCATTGSSLNAIYRFYKKRDLPKDMKISLIDRWSTNTYLAQTFADLIKKELQHFPSNIRNDVVILFSAHSLPLKVL</sequence>
<evidence type="ECO:0000256" key="7">
    <source>
        <dbReference type="ARBA" id="ARBA00023004"/>
    </source>
</evidence>
<dbReference type="AlphaFoldDB" id="A0A0T6AW59"/>
<evidence type="ECO:0000256" key="16">
    <source>
        <dbReference type="ARBA" id="ARBA00049915"/>
    </source>
</evidence>
<dbReference type="EMBL" id="LJIG01022673">
    <property type="protein sequence ID" value="KRT79320.1"/>
    <property type="molecule type" value="Genomic_DNA"/>
</dbReference>
<dbReference type="OrthoDB" id="1323at2759"/>
<keyword evidence="8" id="KW-0496">Mitochondrion</keyword>
<dbReference type="SUPFAM" id="SSF53800">
    <property type="entry name" value="Chelatase"/>
    <property type="match status" value="1"/>
</dbReference>
<dbReference type="Gene3D" id="3.40.50.1400">
    <property type="match status" value="1"/>
</dbReference>
<comment type="caution">
    <text evidence="18">The sequence shown here is derived from an EMBL/GenBank/DDBJ whole genome shotgun (WGS) entry which is preliminary data.</text>
</comment>
<evidence type="ECO:0000313" key="18">
    <source>
        <dbReference type="EMBL" id="KRT79320.1"/>
    </source>
</evidence>
<dbReference type="GO" id="GO:0005743">
    <property type="term" value="C:mitochondrial inner membrane"/>
    <property type="evidence" value="ECO:0007669"/>
    <property type="project" value="UniProtKB-SubCell"/>
</dbReference>
<keyword evidence="12" id="KW-0627">Porphyrin biosynthesis</keyword>
<evidence type="ECO:0000256" key="15">
    <source>
        <dbReference type="ARBA" id="ARBA00034332"/>
    </source>
</evidence>
<dbReference type="GO" id="GO:0004325">
    <property type="term" value="F:ferrochelatase activity"/>
    <property type="evidence" value="ECO:0007669"/>
    <property type="project" value="UniProtKB-EC"/>
</dbReference>
<dbReference type="Pfam" id="PF00762">
    <property type="entry name" value="Ferrochelatase"/>
    <property type="match status" value="1"/>
</dbReference>
<comment type="pathway">
    <text evidence="2">Porphyrin-containing compound metabolism; protoheme biosynthesis; protoheme from protoporphyrin-IX: step 1/1.</text>
</comment>
<keyword evidence="9" id="KW-0350">Heme biosynthesis</keyword>
<dbReference type="Proteomes" id="UP000051574">
    <property type="component" value="Unassembled WGS sequence"/>
</dbReference>
<protein>
    <recommendedName>
        <fullName evidence="4">Ferrochelatase, mitochondrial</fullName>
        <ecNumber evidence="15">4.98.1.1</ecNumber>
    </recommendedName>
    <alternativeName>
        <fullName evidence="14">Heme synthase</fullName>
    </alternativeName>
    <alternativeName>
        <fullName evidence="13">Protoheme ferro-lyase</fullName>
    </alternativeName>
</protein>
<dbReference type="NCBIfam" id="TIGR00109">
    <property type="entry name" value="hemH"/>
    <property type="match status" value="1"/>
</dbReference>
<dbReference type="GO" id="GO:0006783">
    <property type="term" value="P:heme biosynthetic process"/>
    <property type="evidence" value="ECO:0007669"/>
    <property type="project" value="UniProtKB-KW"/>
</dbReference>
<keyword evidence="11" id="KW-0456">Lyase</keyword>
<evidence type="ECO:0000256" key="11">
    <source>
        <dbReference type="ARBA" id="ARBA00023239"/>
    </source>
</evidence>
<organism evidence="18 19">
    <name type="scientific">Oryctes borbonicus</name>
    <dbReference type="NCBI Taxonomy" id="1629725"/>
    <lineage>
        <taxon>Eukaryota</taxon>
        <taxon>Metazoa</taxon>
        <taxon>Ecdysozoa</taxon>
        <taxon>Arthropoda</taxon>
        <taxon>Hexapoda</taxon>
        <taxon>Insecta</taxon>
        <taxon>Pterygota</taxon>
        <taxon>Neoptera</taxon>
        <taxon>Endopterygota</taxon>
        <taxon>Coleoptera</taxon>
        <taxon>Polyphaga</taxon>
        <taxon>Scarabaeiformia</taxon>
        <taxon>Scarabaeidae</taxon>
        <taxon>Dynastinae</taxon>
        <taxon>Oryctes</taxon>
    </lineage>
</organism>
<reference evidence="18 19" key="1">
    <citation type="submission" date="2015-09" db="EMBL/GenBank/DDBJ databases">
        <title>Draft genome of the scarab beetle Oryctes borbonicus.</title>
        <authorList>
            <person name="Meyer J.M."/>
            <person name="Markov G.V."/>
            <person name="Baskaran P."/>
            <person name="Herrmann M."/>
            <person name="Sommer R.J."/>
            <person name="Roedelsperger C."/>
        </authorList>
    </citation>
    <scope>NUCLEOTIDE SEQUENCE [LARGE SCALE GENOMIC DNA]</scope>
    <source>
        <strain evidence="18">OB123</strain>
        <tissue evidence="18">Whole animal</tissue>
    </source>
</reference>
<proteinExistence type="inferred from homology"/>
<keyword evidence="19" id="KW-1185">Reference proteome</keyword>
<evidence type="ECO:0000256" key="2">
    <source>
        <dbReference type="ARBA" id="ARBA00004943"/>
    </source>
</evidence>
<dbReference type="InterPro" id="IPR033659">
    <property type="entry name" value="Ferrochelatase_N"/>
</dbReference>
<dbReference type="CDD" id="cd03411">
    <property type="entry name" value="Ferrochelatase_N"/>
    <property type="match status" value="1"/>
</dbReference>
<evidence type="ECO:0000256" key="14">
    <source>
        <dbReference type="ARBA" id="ARBA00032440"/>
    </source>
</evidence>
<accession>A0A0T6AW59</accession>
<evidence type="ECO:0000256" key="3">
    <source>
        <dbReference type="ARBA" id="ARBA00007718"/>
    </source>
</evidence>
<evidence type="ECO:0000256" key="8">
    <source>
        <dbReference type="ARBA" id="ARBA00023128"/>
    </source>
</evidence>
<evidence type="ECO:0000256" key="5">
    <source>
        <dbReference type="ARBA" id="ARBA00022792"/>
    </source>
</evidence>
<dbReference type="FunFam" id="3.40.50.1400:FF:000003">
    <property type="entry name" value="Ferrochelatase"/>
    <property type="match status" value="1"/>
</dbReference>
<evidence type="ECO:0000256" key="4">
    <source>
        <dbReference type="ARBA" id="ARBA00021249"/>
    </source>
</evidence>
<keyword evidence="7" id="KW-0408">Iron</keyword>
<comment type="catalytic activity">
    <reaction evidence="16">
        <text>heme b + 2 H(+) = protoporphyrin IX + Fe(2+)</text>
        <dbReference type="Rhea" id="RHEA:22584"/>
        <dbReference type="ChEBI" id="CHEBI:15378"/>
        <dbReference type="ChEBI" id="CHEBI:29033"/>
        <dbReference type="ChEBI" id="CHEBI:57306"/>
        <dbReference type="ChEBI" id="CHEBI:60344"/>
        <dbReference type="EC" id="4.98.1.1"/>
    </reaction>
    <physiologicalReaction direction="right-to-left" evidence="16">
        <dbReference type="Rhea" id="RHEA:22586"/>
    </physiologicalReaction>
</comment>
<evidence type="ECO:0000256" key="6">
    <source>
        <dbReference type="ARBA" id="ARBA00022946"/>
    </source>
</evidence>
<gene>
    <name evidence="18" type="ORF">AMK59_8659</name>
</gene>
<evidence type="ECO:0000256" key="1">
    <source>
        <dbReference type="ARBA" id="ARBA00004443"/>
    </source>
</evidence>
<evidence type="ECO:0000256" key="17">
    <source>
        <dbReference type="RuleBase" id="RU004185"/>
    </source>
</evidence>
<comment type="subcellular location">
    <subcellularLocation>
        <location evidence="1">Mitochondrion inner membrane</location>
        <topology evidence="1">Peripheral membrane protein</topology>
        <orientation evidence="1">Matrix side</orientation>
    </subcellularLocation>
</comment>
<keyword evidence="6" id="KW-0809">Transit peptide</keyword>
<dbReference type="EC" id="4.98.1.1" evidence="15"/>
<evidence type="ECO:0000256" key="12">
    <source>
        <dbReference type="ARBA" id="ARBA00023244"/>
    </source>
</evidence>
<evidence type="ECO:0000313" key="19">
    <source>
        <dbReference type="Proteomes" id="UP000051574"/>
    </source>
</evidence>
<evidence type="ECO:0000256" key="13">
    <source>
        <dbReference type="ARBA" id="ARBA00029619"/>
    </source>
</evidence>
<dbReference type="InterPro" id="IPR001015">
    <property type="entry name" value="Ferrochelatase"/>
</dbReference>
<evidence type="ECO:0000256" key="9">
    <source>
        <dbReference type="ARBA" id="ARBA00023133"/>
    </source>
</evidence>
<name>A0A0T6AW59_9SCAR</name>